<name>A0ABV6HH65_9SPHI</name>
<keyword evidence="1" id="KW-0812">Transmembrane</keyword>
<protein>
    <submittedName>
        <fullName evidence="2">DUF3526 domain-containing protein</fullName>
    </submittedName>
</protein>
<evidence type="ECO:0000256" key="1">
    <source>
        <dbReference type="SAM" id="Phobius"/>
    </source>
</evidence>
<sequence length="451" mass="52284">MFLLILKRFLRSKIAIIGLSVVLAAGVLSLFIGKQHMDKQKKSLLHTEHFQQEHIKRNVQFHQSEIGLLLYYIRFSLVNESHPLNGLSIGQRDLNSSIQSLTIRNLKGQKYDTDLFNPSNLLAGNLDFSFVLIYLFPLLIIGFSYNLLSEEKEGGTWQLLAAQSTNPLRILVWNLIIRASVVIVTLLTLLLLAILILSLPLDKYLLAAVMISCLYLLFWFAVCFLAISFQKDSSTNAAMLISAWMLLTIIFPTVVNNYITSRYPVPEALATVVDQREGYHEKWDMDKKLTMDKFYAHYPQFRKYGFPEKQSSWLWYYAMQQLGDDDAKEHTAQMRNKLWQRDQASELIAIFLPTLHTQHQLNTIARSGLSNHLRFQDSMASFHEKMRLYFYPRIFENAAVNDQNWDTFGVEHYEEEVRIDWITVLLPSIVVILIFVFWAGINYRKKSVVAL</sequence>
<keyword evidence="3" id="KW-1185">Reference proteome</keyword>
<feature type="transmembrane region" description="Helical" evidence="1">
    <location>
        <begin position="12"/>
        <end position="32"/>
    </location>
</feature>
<dbReference type="Proteomes" id="UP001589774">
    <property type="component" value="Unassembled WGS sequence"/>
</dbReference>
<accession>A0ABV6HH65</accession>
<dbReference type="EMBL" id="JBHLWO010000001">
    <property type="protein sequence ID" value="MFC0318231.1"/>
    <property type="molecule type" value="Genomic_DNA"/>
</dbReference>
<feature type="transmembrane region" description="Helical" evidence="1">
    <location>
        <begin position="421"/>
        <end position="441"/>
    </location>
</feature>
<dbReference type="PANTHER" id="PTHR43471:SF1">
    <property type="entry name" value="ABC TRANSPORTER PERMEASE PROTEIN NOSY-RELATED"/>
    <property type="match status" value="1"/>
</dbReference>
<proteinExistence type="predicted"/>
<dbReference type="Pfam" id="PF12040">
    <property type="entry name" value="DUF3526"/>
    <property type="match status" value="1"/>
</dbReference>
<feature type="transmembrane region" description="Helical" evidence="1">
    <location>
        <begin position="204"/>
        <end position="227"/>
    </location>
</feature>
<keyword evidence="1" id="KW-1133">Transmembrane helix</keyword>
<dbReference type="PANTHER" id="PTHR43471">
    <property type="entry name" value="ABC TRANSPORTER PERMEASE"/>
    <property type="match status" value="1"/>
</dbReference>
<evidence type="ECO:0000313" key="2">
    <source>
        <dbReference type="EMBL" id="MFC0318231.1"/>
    </source>
</evidence>
<feature type="transmembrane region" description="Helical" evidence="1">
    <location>
        <begin position="239"/>
        <end position="259"/>
    </location>
</feature>
<comment type="caution">
    <text evidence="2">The sequence shown here is derived from an EMBL/GenBank/DDBJ whole genome shotgun (WGS) entry which is preliminary data.</text>
</comment>
<feature type="transmembrane region" description="Helical" evidence="1">
    <location>
        <begin position="170"/>
        <end position="198"/>
    </location>
</feature>
<evidence type="ECO:0000313" key="3">
    <source>
        <dbReference type="Proteomes" id="UP001589774"/>
    </source>
</evidence>
<dbReference type="InterPro" id="IPR021913">
    <property type="entry name" value="DUF3526"/>
</dbReference>
<keyword evidence="1" id="KW-0472">Membrane</keyword>
<feature type="transmembrane region" description="Helical" evidence="1">
    <location>
        <begin position="128"/>
        <end position="149"/>
    </location>
</feature>
<gene>
    <name evidence="2" type="ORF">ACFFI0_07915</name>
</gene>
<dbReference type="RefSeq" id="WP_130856290.1">
    <property type="nucleotide sequence ID" value="NZ_JBHLWO010000001.1"/>
</dbReference>
<reference evidence="2 3" key="1">
    <citation type="submission" date="2024-09" db="EMBL/GenBank/DDBJ databases">
        <authorList>
            <person name="Sun Q."/>
            <person name="Mori K."/>
        </authorList>
    </citation>
    <scope>NUCLEOTIDE SEQUENCE [LARGE SCALE GENOMIC DNA]</scope>
    <source>
        <strain evidence="2 3">CCM 7765</strain>
    </source>
</reference>
<dbReference type="Pfam" id="PF12679">
    <property type="entry name" value="ABC2_membrane_2"/>
    <property type="match status" value="1"/>
</dbReference>
<organism evidence="2 3">
    <name type="scientific">Olivibacter oleidegradans</name>
    <dbReference type="NCBI Taxonomy" id="760123"/>
    <lineage>
        <taxon>Bacteria</taxon>
        <taxon>Pseudomonadati</taxon>
        <taxon>Bacteroidota</taxon>
        <taxon>Sphingobacteriia</taxon>
        <taxon>Sphingobacteriales</taxon>
        <taxon>Sphingobacteriaceae</taxon>
        <taxon>Olivibacter</taxon>
    </lineage>
</organism>